<name>A0A655ASY3_MYCTX</name>
<feature type="region of interest" description="Disordered" evidence="1">
    <location>
        <begin position="1"/>
        <end position="44"/>
    </location>
</feature>
<dbReference type="AlphaFoldDB" id="A0A655ASY3"/>
<feature type="compositionally biased region" description="Polar residues" evidence="1">
    <location>
        <begin position="192"/>
        <end position="210"/>
    </location>
</feature>
<feature type="region of interest" description="Disordered" evidence="1">
    <location>
        <begin position="186"/>
        <end position="210"/>
    </location>
</feature>
<evidence type="ECO:0000313" key="3">
    <source>
        <dbReference type="Proteomes" id="UP000049023"/>
    </source>
</evidence>
<evidence type="ECO:0000313" key="2">
    <source>
        <dbReference type="EMBL" id="CKT63383.1"/>
    </source>
</evidence>
<gene>
    <name evidence="2" type="ORF">ERS027661_04594</name>
</gene>
<proteinExistence type="predicted"/>
<reference evidence="2 3" key="1">
    <citation type="submission" date="2015-03" db="EMBL/GenBank/DDBJ databases">
        <authorList>
            <consortium name="Pathogen Informatics"/>
        </authorList>
    </citation>
    <scope>NUCLEOTIDE SEQUENCE [LARGE SCALE GENOMIC DNA]</scope>
    <source>
        <strain evidence="2 3">Bir 187</strain>
    </source>
</reference>
<dbReference type="Proteomes" id="UP000049023">
    <property type="component" value="Unassembled WGS sequence"/>
</dbReference>
<feature type="region of interest" description="Disordered" evidence="1">
    <location>
        <begin position="139"/>
        <end position="167"/>
    </location>
</feature>
<feature type="compositionally biased region" description="Polar residues" evidence="1">
    <location>
        <begin position="147"/>
        <end position="166"/>
    </location>
</feature>
<dbReference type="EMBL" id="CNFU01001657">
    <property type="protein sequence ID" value="CKT63383.1"/>
    <property type="molecule type" value="Genomic_DNA"/>
</dbReference>
<organism evidence="2 3">
    <name type="scientific">Mycobacterium tuberculosis</name>
    <dbReference type="NCBI Taxonomy" id="1773"/>
    <lineage>
        <taxon>Bacteria</taxon>
        <taxon>Bacillati</taxon>
        <taxon>Actinomycetota</taxon>
        <taxon>Actinomycetes</taxon>
        <taxon>Mycobacteriales</taxon>
        <taxon>Mycobacteriaceae</taxon>
        <taxon>Mycobacterium</taxon>
        <taxon>Mycobacterium tuberculosis complex</taxon>
    </lineage>
</organism>
<evidence type="ECO:0000256" key="1">
    <source>
        <dbReference type="SAM" id="MobiDB-lite"/>
    </source>
</evidence>
<accession>A0A655ASY3</accession>
<sequence>MIGVQRNHHAVPADLGEHASRGDAGGCRVATDHRQRRHRQSWHAKAVAEHITGPHRQTGHRAPHTFDIGHVHAAAVDLGRRDEHHVIGHRIPADQREQLLPRLLAELLRIIKGGKTCYPPGAKHAGRDHQRASAGAATHFVDPGHRPQTTTMQRGLQGAHSPQTPRFTDHRPRWPGLGHIPAMATDLAGDSPNAQHPNATAATRSTWPYR</sequence>
<protein>
    <submittedName>
        <fullName evidence="2">Uncharacterized protein</fullName>
    </submittedName>
</protein>